<protein>
    <submittedName>
        <fullName evidence="2">Uncharacterized protein</fullName>
    </submittedName>
</protein>
<proteinExistence type="predicted"/>
<evidence type="ECO:0000313" key="2">
    <source>
        <dbReference type="EMBL" id="RPA94996.1"/>
    </source>
</evidence>
<dbReference type="AlphaFoldDB" id="A0A3N4J9U3"/>
<organism evidence="2 3">
    <name type="scientific">Choiromyces venosus 120613-1</name>
    <dbReference type="NCBI Taxonomy" id="1336337"/>
    <lineage>
        <taxon>Eukaryota</taxon>
        <taxon>Fungi</taxon>
        <taxon>Dikarya</taxon>
        <taxon>Ascomycota</taxon>
        <taxon>Pezizomycotina</taxon>
        <taxon>Pezizomycetes</taxon>
        <taxon>Pezizales</taxon>
        <taxon>Tuberaceae</taxon>
        <taxon>Choiromyces</taxon>
    </lineage>
</organism>
<feature type="compositionally biased region" description="Pro residues" evidence="1">
    <location>
        <begin position="21"/>
        <end position="30"/>
    </location>
</feature>
<feature type="compositionally biased region" description="Polar residues" evidence="1">
    <location>
        <begin position="46"/>
        <end position="56"/>
    </location>
</feature>
<feature type="region of interest" description="Disordered" evidence="1">
    <location>
        <begin position="1"/>
        <end position="123"/>
    </location>
</feature>
<feature type="compositionally biased region" description="Gly residues" evidence="1">
    <location>
        <begin position="113"/>
        <end position="122"/>
    </location>
</feature>
<dbReference type="Proteomes" id="UP000276215">
    <property type="component" value="Unassembled WGS sequence"/>
</dbReference>
<feature type="compositionally biased region" description="Polar residues" evidence="1">
    <location>
        <begin position="1"/>
        <end position="20"/>
    </location>
</feature>
<dbReference type="EMBL" id="ML120431">
    <property type="protein sequence ID" value="RPA94996.1"/>
    <property type="molecule type" value="Genomic_DNA"/>
</dbReference>
<evidence type="ECO:0000313" key="3">
    <source>
        <dbReference type="Proteomes" id="UP000276215"/>
    </source>
</evidence>
<sequence length="164" mass="17760">MSSSPGLPLQHQVTATASPNTLPPRAPPPSHQQQQIPRSEKRDSTRTASPNRSPRNTIEGDSEAETVVLPEASTTATTTTIETRKKPNTSATAENGETNEHERGRRRRASEAGGTGGGGGERFAGTVVEPLLKWRTSANLVAGHRNEEQRSKMKMRMNMIILPT</sequence>
<evidence type="ECO:0000256" key="1">
    <source>
        <dbReference type="SAM" id="MobiDB-lite"/>
    </source>
</evidence>
<reference evidence="2 3" key="1">
    <citation type="journal article" date="2018" name="Nat. Ecol. Evol.">
        <title>Pezizomycetes genomes reveal the molecular basis of ectomycorrhizal truffle lifestyle.</title>
        <authorList>
            <person name="Murat C."/>
            <person name="Payen T."/>
            <person name="Noel B."/>
            <person name="Kuo A."/>
            <person name="Morin E."/>
            <person name="Chen J."/>
            <person name="Kohler A."/>
            <person name="Krizsan K."/>
            <person name="Balestrini R."/>
            <person name="Da Silva C."/>
            <person name="Montanini B."/>
            <person name="Hainaut M."/>
            <person name="Levati E."/>
            <person name="Barry K.W."/>
            <person name="Belfiori B."/>
            <person name="Cichocki N."/>
            <person name="Clum A."/>
            <person name="Dockter R.B."/>
            <person name="Fauchery L."/>
            <person name="Guy J."/>
            <person name="Iotti M."/>
            <person name="Le Tacon F."/>
            <person name="Lindquist E.A."/>
            <person name="Lipzen A."/>
            <person name="Malagnac F."/>
            <person name="Mello A."/>
            <person name="Molinier V."/>
            <person name="Miyauchi S."/>
            <person name="Poulain J."/>
            <person name="Riccioni C."/>
            <person name="Rubini A."/>
            <person name="Sitrit Y."/>
            <person name="Splivallo R."/>
            <person name="Traeger S."/>
            <person name="Wang M."/>
            <person name="Zifcakova L."/>
            <person name="Wipf D."/>
            <person name="Zambonelli A."/>
            <person name="Paolocci F."/>
            <person name="Nowrousian M."/>
            <person name="Ottonello S."/>
            <person name="Baldrian P."/>
            <person name="Spatafora J.W."/>
            <person name="Henrissat B."/>
            <person name="Nagy L.G."/>
            <person name="Aury J.M."/>
            <person name="Wincker P."/>
            <person name="Grigoriev I.V."/>
            <person name="Bonfante P."/>
            <person name="Martin F.M."/>
        </authorList>
    </citation>
    <scope>NUCLEOTIDE SEQUENCE [LARGE SCALE GENOMIC DNA]</scope>
    <source>
        <strain evidence="2 3">120613-1</strain>
    </source>
</reference>
<keyword evidence="3" id="KW-1185">Reference proteome</keyword>
<accession>A0A3N4J9U3</accession>
<gene>
    <name evidence="2" type="ORF">L873DRAFT_1813581</name>
</gene>
<name>A0A3N4J9U3_9PEZI</name>